<protein>
    <submittedName>
        <fullName evidence="1">Uncharacterized protein</fullName>
    </submittedName>
</protein>
<dbReference type="SUPFAM" id="SSF46785">
    <property type="entry name" value="Winged helix' DNA-binding domain"/>
    <property type="match status" value="1"/>
</dbReference>
<dbReference type="EMBL" id="FOFT01000029">
    <property type="protein sequence ID" value="SES51234.1"/>
    <property type="molecule type" value="Genomic_DNA"/>
</dbReference>
<dbReference type="RefSeq" id="WP_090074559.1">
    <property type="nucleotide sequence ID" value="NZ_FOFT01000029.1"/>
</dbReference>
<dbReference type="Proteomes" id="UP000199028">
    <property type="component" value="Unassembled WGS sequence"/>
</dbReference>
<evidence type="ECO:0000313" key="1">
    <source>
        <dbReference type="EMBL" id="SES51234.1"/>
    </source>
</evidence>
<proteinExistence type="predicted"/>
<organism evidence="1 2">
    <name type="scientific">Lentzea flaviverrucosa</name>
    <dbReference type="NCBI Taxonomy" id="200379"/>
    <lineage>
        <taxon>Bacteria</taxon>
        <taxon>Bacillati</taxon>
        <taxon>Actinomycetota</taxon>
        <taxon>Actinomycetes</taxon>
        <taxon>Pseudonocardiales</taxon>
        <taxon>Pseudonocardiaceae</taxon>
        <taxon>Lentzea</taxon>
    </lineage>
</organism>
<name>A0A1H9XYS6_9PSEU</name>
<evidence type="ECO:0000313" key="2">
    <source>
        <dbReference type="Proteomes" id="UP000199028"/>
    </source>
</evidence>
<reference evidence="2" key="1">
    <citation type="submission" date="2016-10" db="EMBL/GenBank/DDBJ databases">
        <authorList>
            <person name="Varghese N."/>
            <person name="Submissions S."/>
        </authorList>
    </citation>
    <scope>NUCLEOTIDE SEQUENCE [LARGE SCALE GENOMIC DNA]</scope>
    <source>
        <strain evidence="2">CGMCC 4.578</strain>
    </source>
</reference>
<keyword evidence="2" id="KW-1185">Reference proteome</keyword>
<accession>A0A1H9XYS6</accession>
<gene>
    <name evidence="1" type="ORF">SAMN05216195_1294</name>
</gene>
<dbReference type="OrthoDB" id="9893772at2"/>
<dbReference type="AlphaFoldDB" id="A0A1H9XYS6"/>
<sequence length="139" mass="16151">MLDELQLSDAVLGEFADDVQVQLMLVALLDDPWSLWTVPKLAEFLRQPLWTVYRRMERLRRCGLVQRVPFWPEQERPWRYWVSPDGLRSSRWLIRANFEVLHVMAVPLGLSVRKALGFGPVLDACRCDCGRCCCGLPHI</sequence>
<dbReference type="InterPro" id="IPR036390">
    <property type="entry name" value="WH_DNA-bd_sf"/>
</dbReference>